<dbReference type="EMBL" id="QKYT01000028">
    <property type="protein sequence ID" value="RIA97527.1"/>
    <property type="molecule type" value="Genomic_DNA"/>
</dbReference>
<dbReference type="InterPro" id="IPR011333">
    <property type="entry name" value="SKP1/BTB/POZ_sf"/>
</dbReference>
<evidence type="ECO:0008006" key="5">
    <source>
        <dbReference type="Google" id="ProtNLM"/>
    </source>
</evidence>
<dbReference type="InterPro" id="IPR051481">
    <property type="entry name" value="BTB-POZ/Galectin-3-binding"/>
</dbReference>
<reference evidence="3 4" key="1">
    <citation type="submission" date="2018-06" db="EMBL/GenBank/DDBJ databases">
        <title>Comparative genomics reveals the genomic features of Rhizophagus irregularis, R. cerebriforme, R. diaphanum and Gigaspora rosea, and their symbiotic lifestyle signature.</title>
        <authorList>
            <person name="Morin E."/>
            <person name="San Clemente H."/>
            <person name="Chen E.C.H."/>
            <person name="De La Providencia I."/>
            <person name="Hainaut M."/>
            <person name="Kuo A."/>
            <person name="Kohler A."/>
            <person name="Murat C."/>
            <person name="Tang N."/>
            <person name="Roy S."/>
            <person name="Loubradou J."/>
            <person name="Henrissat B."/>
            <person name="Grigoriev I.V."/>
            <person name="Corradi N."/>
            <person name="Roux C."/>
            <person name="Martin F.M."/>
        </authorList>
    </citation>
    <scope>NUCLEOTIDE SEQUENCE [LARGE SCALE GENOMIC DNA]</scope>
    <source>
        <strain evidence="3 4">DAOM 227022</strain>
    </source>
</reference>
<keyword evidence="4" id="KW-1185">Reference proteome</keyword>
<dbReference type="PANTHER" id="PTHR24410:SF23">
    <property type="entry name" value="BTB DOMAIN-CONTAINING PROTEIN-RELATED"/>
    <property type="match status" value="1"/>
</dbReference>
<name>A0A397TM45_9GLOM</name>
<dbReference type="PROSITE" id="PS50097">
    <property type="entry name" value="BTB"/>
    <property type="match status" value="1"/>
</dbReference>
<evidence type="ECO:0000259" key="2">
    <source>
        <dbReference type="PROSITE" id="PS51886"/>
    </source>
</evidence>
<sequence>MTFEYSQEISNDYEKLLENEKECDVIIYAGENQNLKEILAHSLILCTRSQYFCAAFSNEWVEKKDGKFIFKKPNISPELFKIILRFIYCGKIDLTNLQGSELLKLLIAADELNIQTLIPCIQKFLIKDKKEFLQNNIMEILQMVYLHELFSDLLDYCLENIKRIFNSDKFINLEASLLKFLLKQDDLRLDEIEIWEYLIKWGLAQEQEFNQDVSKWNQDDFDNFKNIIQKFIPLIRFYDISSQDYLNKVKPYEKILSEELREEILKFHLVPGHKPTLNYLPKRSIDSTLINQKHVALFANWIDRKDEYIKSPYKFKLLYRASRDGNTASAFHKNCDNKRATITVVKIKDSEQIVGGYNPLEWDISGYKSTKDSFIFSFTDRMDLQTGKVGYSNGDQYSIICYKKNGPVFGYNNLYHYNSWISNPVMTNNQYSYPKLDGMPNGSFNIDDYEVFQVL</sequence>
<feature type="domain" description="BTB" evidence="1">
    <location>
        <begin position="23"/>
        <end position="96"/>
    </location>
</feature>
<dbReference type="Pfam" id="PF07534">
    <property type="entry name" value="TLD"/>
    <property type="match status" value="1"/>
</dbReference>
<evidence type="ECO:0000259" key="1">
    <source>
        <dbReference type="PROSITE" id="PS50097"/>
    </source>
</evidence>
<protein>
    <recommendedName>
        <fullName evidence="5">BTB/POZ domain-containing protein</fullName>
    </recommendedName>
</protein>
<gene>
    <name evidence="3" type="ORF">C1645_801734</name>
</gene>
<accession>A0A397TM45</accession>
<dbReference type="PANTHER" id="PTHR24410">
    <property type="entry name" value="HL07962P-RELATED"/>
    <property type="match status" value="1"/>
</dbReference>
<dbReference type="InterPro" id="IPR011705">
    <property type="entry name" value="BACK"/>
</dbReference>
<dbReference type="PROSITE" id="PS51886">
    <property type="entry name" value="TLDC"/>
    <property type="match status" value="1"/>
</dbReference>
<dbReference type="InterPro" id="IPR006571">
    <property type="entry name" value="TLDc_dom"/>
</dbReference>
<dbReference type="CDD" id="cd18186">
    <property type="entry name" value="BTB_POZ_ZBTB_KLHL-like"/>
    <property type="match status" value="1"/>
</dbReference>
<dbReference type="Pfam" id="PF00651">
    <property type="entry name" value="BTB"/>
    <property type="match status" value="1"/>
</dbReference>
<dbReference type="Pfam" id="PF07707">
    <property type="entry name" value="BACK"/>
    <property type="match status" value="1"/>
</dbReference>
<dbReference type="SMART" id="SM00225">
    <property type="entry name" value="BTB"/>
    <property type="match status" value="1"/>
</dbReference>
<dbReference type="SUPFAM" id="SSF54695">
    <property type="entry name" value="POZ domain"/>
    <property type="match status" value="1"/>
</dbReference>
<dbReference type="AlphaFoldDB" id="A0A397TM45"/>
<evidence type="ECO:0000313" key="4">
    <source>
        <dbReference type="Proteomes" id="UP000265703"/>
    </source>
</evidence>
<comment type="caution">
    <text evidence="3">The sequence shown here is derived from an EMBL/GenBank/DDBJ whole genome shotgun (WGS) entry which is preliminary data.</text>
</comment>
<proteinExistence type="predicted"/>
<dbReference type="Proteomes" id="UP000265703">
    <property type="component" value="Unassembled WGS sequence"/>
</dbReference>
<dbReference type="InterPro" id="IPR000210">
    <property type="entry name" value="BTB/POZ_dom"/>
</dbReference>
<dbReference type="OrthoDB" id="298084at2759"/>
<dbReference type="Gene3D" id="1.25.40.420">
    <property type="match status" value="1"/>
</dbReference>
<organism evidence="3 4">
    <name type="scientific">Glomus cerebriforme</name>
    <dbReference type="NCBI Taxonomy" id="658196"/>
    <lineage>
        <taxon>Eukaryota</taxon>
        <taxon>Fungi</taxon>
        <taxon>Fungi incertae sedis</taxon>
        <taxon>Mucoromycota</taxon>
        <taxon>Glomeromycotina</taxon>
        <taxon>Glomeromycetes</taxon>
        <taxon>Glomerales</taxon>
        <taxon>Glomeraceae</taxon>
        <taxon>Glomus</taxon>
    </lineage>
</organism>
<feature type="domain" description="TLDc" evidence="2">
    <location>
        <begin position="288"/>
        <end position="455"/>
    </location>
</feature>
<evidence type="ECO:0000313" key="3">
    <source>
        <dbReference type="EMBL" id="RIA97527.1"/>
    </source>
</evidence>
<dbReference type="Gene3D" id="3.30.710.10">
    <property type="entry name" value="Potassium Channel Kv1.1, Chain A"/>
    <property type="match status" value="1"/>
</dbReference>